<accession>A0A183IAG2</accession>
<reference evidence="4" key="1">
    <citation type="submission" date="2016-06" db="UniProtKB">
        <authorList>
            <consortium name="WormBaseParasite"/>
        </authorList>
    </citation>
    <scope>IDENTIFICATION</scope>
</reference>
<evidence type="ECO:0000313" key="4">
    <source>
        <dbReference type="WBParaSite" id="SBAD_0000062901-mRNA-1"/>
    </source>
</evidence>
<dbReference type="InterPro" id="IPR001478">
    <property type="entry name" value="PDZ"/>
</dbReference>
<dbReference type="WBParaSite" id="SBAD_0000062901-mRNA-1">
    <property type="protein sequence ID" value="SBAD_0000062901-mRNA-1"/>
    <property type="gene ID" value="SBAD_0000062901"/>
</dbReference>
<protein>
    <submittedName>
        <fullName evidence="4">PDZ domain-containing protein</fullName>
    </submittedName>
</protein>
<dbReference type="PROSITE" id="PS50106">
    <property type="entry name" value="PDZ"/>
    <property type="match status" value="1"/>
</dbReference>
<organism evidence="4">
    <name type="scientific">Soboliphyme baturini</name>
    <dbReference type="NCBI Taxonomy" id="241478"/>
    <lineage>
        <taxon>Eukaryota</taxon>
        <taxon>Metazoa</taxon>
        <taxon>Ecdysozoa</taxon>
        <taxon>Nematoda</taxon>
        <taxon>Enoplea</taxon>
        <taxon>Dorylaimia</taxon>
        <taxon>Dioctophymatida</taxon>
        <taxon>Dioctophymatoidea</taxon>
        <taxon>Soboliphymatidae</taxon>
        <taxon>Soboliphyme</taxon>
    </lineage>
</organism>
<gene>
    <name evidence="2" type="ORF">SBAD_LOCUS606</name>
</gene>
<feature type="domain" description="PDZ" evidence="1">
    <location>
        <begin position="25"/>
        <end position="95"/>
    </location>
</feature>
<dbReference type="SUPFAM" id="SSF50156">
    <property type="entry name" value="PDZ domain-like"/>
    <property type="match status" value="1"/>
</dbReference>
<dbReference type="OrthoDB" id="6022242at2759"/>
<dbReference type="AlphaFoldDB" id="A0A183IAG2"/>
<sequence>MTSKLATGHHALTYKFQLPHHLTKTIRIRKRNLKLGVTVEATNQACNGCLITHISTVGALGRDGRVQVGDFLLRINNENMRYVSNAQAKAILKRTNLVSTDFK</sequence>
<evidence type="ECO:0000259" key="1">
    <source>
        <dbReference type="PROSITE" id="PS50106"/>
    </source>
</evidence>
<dbReference type="Pfam" id="PF00595">
    <property type="entry name" value="PDZ"/>
    <property type="match status" value="1"/>
</dbReference>
<dbReference type="SMART" id="SM00228">
    <property type="entry name" value="PDZ"/>
    <property type="match status" value="1"/>
</dbReference>
<name>A0A183IAG2_9BILA</name>
<reference evidence="2 3" key="2">
    <citation type="submission" date="2018-11" db="EMBL/GenBank/DDBJ databases">
        <authorList>
            <consortium name="Pathogen Informatics"/>
        </authorList>
    </citation>
    <scope>NUCLEOTIDE SEQUENCE [LARGE SCALE GENOMIC DNA]</scope>
</reference>
<keyword evidence="3" id="KW-1185">Reference proteome</keyword>
<dbReference type="InterPro" id="IPR036034">
    <property type="entry name" value="PDZ_sf"/>
</dbReference>
<proteinExistence type="predicted"/>
<dbReference type="Gene3D" id="2.30.42.10">
    <property type="match status" value="1"/>
</dbReference>
<evidence type="ECO:0000313" key="2">
    <source>
        <dbReference type="EMBL" id="VDO85702.1"/>
    </source>
</evidence>
<evidence type="ECO:0000313" key="3">
    <source>
        <dbReference type="Proteomes" id="UP000270296"/>
    </source>
</evidence>
<dbReference type="EMBL" id="UZAM01002166">
    <property type="protein sequence ID" value="VDO85702.1"/>
    <property type="molecule type" value="Genomic_DNA"/>
</dbReference>
<dbReference type="Proteomes" id="UP000270296">
    <property type="component" value="Unassembled WGS sequence"/>
</dbReference>